<keyword evidence="5" id="KW-0560">Oxidoreductase</keyword>
<accession>A0A8H6U106</accession>
<dbReference type="Proteomes" id="UP000620124">
    <property type="component" value="Unassembled WGS sequence"/>
</dbReference>
<keyword evidence="9" id="KW-0472">Membrane</keyword>
<dbReference type="PRINTS" id="PR00385">
    <property type="entry name" value="P450"/>
</dbReference>
<organism evidence="10 11">
    <name type="scientific">Mycena venus</name>
    <dbReference type="NCBI Taxonomy" id="2733690"/>
    <lineage>
        <taxon>Eukaryota</taxon>
        <taxon>Fungi</taxon>
        <taxon>Dikarya</taxon>
        <taxon>Basidiomycota</taxon>
        <taxon>Agaricomycotina</taxon>
        <taxon>Agaricomycetes</taxon>
        <taxon>Agaricomycetidae</taxon>
        <taxon>Agaricales</taxon>
        <taxon>Marasmiineae</taxon>
        <taxon>Mycenaceae</taxon>
        <taxon>Mycena</taxon>
    </lineage>
</organism>
<evidence type="ECO:0000256" key="1">
    <source>
        <dbReference type="ARBA" id="ARBA00001971"/>
    </source>
</evidence>
<keyword evidence="9" id="KW-0812">Transmembrane</keyword>
<comment type="similarity">
    <text evidence="3">Belongs to the cytochrome P450 family.</text>
</comment>
<dbReference type="InterPro" id="IPR001128">
    <property type="entry name" value="Cyt_P450"/>
</dbReference>
<evidence type="ECO:0000256" key="7">
    <source>
        <dbReference type="ARBA" id="ARBA00023033"/>
    </source>
</evidence>
<dbReference type="InterPro" id="IPR002401">
    <property type="entry name" value="Cyt_P450_E_grp-I"/>
</dbReference>
<evidence type="ECO:0000256" key="5">
    <source>
        <dbReference type="ARBA" id="ARBA00023002"/>
    </source>
</evidence>
<sequence>MERYLSQESTLVVLGGLLTHFIFNAFEPHRPLVWVFLFLAPPLALVWNLHLPYSSAPLLLLKHLATLVASVVVYRLSPLHPLAHVPGPLHLKVSNLVIAFISIRGGKRYELIAKLHKRYGKIVRIGSDQVSFADAQAAKACMSTKDGLPRAIGYATAETAETPGSIMTSYAAFYPNPAKVHAERRARWALGFTSKAMREYDTFLLPRLERLLRKVGEQQGAVDLGKWLSYFTFDFMGDLFFDGGFNMLNDQDADGFWKIIEEFAPVIDFLYYLPWLTPIMMALPGGDDAPINKFVRFAVKCVNDRLAKGNTVKDVFHYVAGEHIEDENKVKPSRAVIESDVQTGIVGGADTAASAMANTVFSLLMNPDKLKRLQHELDTAFAGEGVDPNDSARLAQLPYLDACINETLRVFPQYRHEFLVECLAVMVGYMLPEFHFQIPTRKDVHGLPTLRYPPRSSLFLPNPDSWLPERWLADAERTMGQPFIMNLDAFMPFSIGPANCVGRNLAMREMRLVIAQLIYRYNVQPVEKDPEEFQRKWLAELRDHHVLLKGPLNVVLTPRSPAL</sequence>
<feature type="transmembrane region" description="Helical" evidence="9">
    <location>
        <begin position="9"/>
        <end position="26"/>
    </location>
</feature>
<reference evidence="10" key="1">
    <citation type="submission" date="2020-05" db="EMBL/GenBank/DDBJ databases">
        <title>Mycena genomes resolve the evolution of fungal bioluminescence.</title>
        <authorList>
            <person name="Tsai I.J."/>
        </authorList>
    </citation>
    <scope>NUCLEOTIDE SEQUENCE</scope>
    <source>
        <strain evidence="10">CCC161011</strain>
    </source>
</reference>
<dbReference type="PANTHER" id="PTHR24305">
    <property type="entry name" value="CYTOCHROME P450"/>
    <property type="match status" value="1"/>
</dbReference>
<comment type="caution">
    <text evidence="10">The sequence shown here is derived from an EMBL/GenBank/DDBJ whole genome shotgun (WGS) entry which is preliminary data.</text>
</comment>
<dbReference type="AlphaFoldDB" id="A0A8H6U106"/>
<dbReference type="InterPro" id="IPR036396">
    <property type="entry name" value="Cyt_P450_sf"/>
</dbReference>
<keyword evidence="7" id="KW-0503">Monooxygenase</keyword>
<dbReference type="PANTHER" id="PTHR24305:SF187">
    <property type="entry name" value="P450, PUTATIVE (EUROFUNG)-RELATED"/>
    <property type="match status" value="1"/>
</dbReference>
<evidence type="ECO:0000256" key="8">
    <source>
        <dbReference type="PIRSR" id="PIRSR602401-1"/>
    </source>
</evidence>
<evidence type="ECO:0000256" key="9">
    <source>
        <dbReference type="SAM" id="Phobius"/>
    </source>
</evidence>
<dbReference type="SUPFAM" id="SSF48264">
    <property type="entry name" value="Cytochrome P450"/>
    <property type="match status" value="1"/>
</dbReference>
<dbReference type="InterPro" id="IPR050121">
    <property type="entry name" value="Cytochrome_P450_monoxygenase"/>
</dbReference>
<comment type="cofactor">
    <cofactor evidence="1 8">
        <name>heme</name>
        <dbReference type="ChEBI" id="CHEBI:30413"/>
    </cofactor>
</comment>
<dbReference type="GO" id="GO:0020037">
    <property type="term" value="F:heme binding"/>
    <property type="evidence" value="ECO:0007669"/>
    <property type="project" value="InterPro"/>
</dbReference>
<comment type="pathway">
    <text evidence="2">Secondary metabolite biosynthesis.</text>
</comment>
<protein>
    <submittedName>
        <fullName evidence="10">Cytochrome P450</fullName>
    </submittedName>
</protein>
<keyword evidence="4 8" id="KW-0479">Metal-binding</keyword>
<dbReference type="Gene3D" id="1.10.630.10">
    <property type="entry name" value="Cytochrome P450"/>
    <property type="match status" value="1"/>
</dbReference>
<dbReference type="GO" id="GO:0016705">
    <property type="term" value="F:oxidoreductase activity, acting on paired donors, with incorporation or reduction of molecular oxygen"/>
    <property type="evidence" value="ECO:0007669"/>
    <property type="project" value="InterPro"/>
</dbReference>
<dbReference type="PRINTS" id="PR00463">
    <property type="entry name" value="EP450I"/>
</dbReference>
<evidence type="ECO:0000256" key="4">
    <source>
        <dbReference type="ARBA" id="ARBA00022723"/>
    </source>
</evidence>
<feature type="binding site" description="axial binding residue" evidence="8">
    <location>
        <position position="500"/>
    </location>
    <ligand>
        <name>heme</name>
        <dbReference type="ChEBI" id="CHEBI:30413"/>
    </ligand>
    <ligandPart>
        <name>Fe</name>
        <dbReference type="ChEBI" id="CHEBI:18248"/>
    </ligandPart>
</feature>
<keyword evidence="11" id="KW-1185">Reference proteome</keyword>
<feature type="transmembrane region" description="Helical" evidence="9">
    <location>
        <begin position="32"/>
        <end position="51"/>
    </location>
</feature>
<dbReference type="GO" id="GO:0005506">
    <property type="term" value="F:iron ion binding"/>
    <property type="evidence" value="ECO:0007669"/>
    <property type="project" value="InterPro"/>
</dbReference>
<dbReference type="GO" id="GO:0004497">
    <property type="term" value="F:monooxygenase activity"/>
    <property type="evidence" value="ECO:0007669"/>
    <property type="project" value="UniProtKB-KW"/>
</dbReference>
<evidence type="ECO:0000313" key="11">
    <source>
        <dbReference type="Proteomes" id="UP000620124"/>
    </source>
</evidence>
<evidence type="ECO:0000256" key="3">
    <source>
        <dbReference type="ARBA" id="ARBA00010617"/>
    </source>
</evidence>
<evidence type="ECO:0000313" key="10">
    <source>
        <dbReference type="EMBL" id="KAF7326452.1"/>
    </source>
</evidence>
<keyword evidence="8" id="KW-0349">Heme</keyword>
<proteinExistence type="inferred from homology"/>
<name>A0A8H6U106_9AGAR</name>
<dbReference type="Pfam" id="PF00067">
    <property type="entry name" value="p450"/>
    <property type="match status" value="1"/>
</dbReference>
<evidence type="ECO:0000256" key="2">
    <source>
        <dbReference type="ARBA" id="ARBA00005179"/>
    </source>
</evidence>
<dbReference type="OrthoDB" id="6692864at2759"/>
<dbReference type="EMBL" id="JACAZI010000047">
    <property type="protein sequence ID" value="KAF7326452.1"/>
    <property type="molecule type" value="Genomic_DNA"/>
</dbReference>
<evidence type="ECO:0000256" key="6">
    <source>
        <dbReference type="ARBA" id="ARBA00023004"/>
    </source>
</evidence>
<keyword evidence="6 8" id="KW-0408">Iron</keyword>
<gene>
    <name evidence="10" type="ORF">MVEN_02615800</name>
</gene>
<keyword evidence="9" id="KW-1133">Transmembrane helix</keyword>